<evidence type="ECO:0000313" key="2">
    <source>
        <dbReference type="Proteomes" id="UP000192578"/>
    </source>
</evidence>
<dbReference type="AlphaFoldDB" id="A0A9X6NDQ1"/>
<protein>
    <submittedName>
        <fullName evidence="1">Uncharacterized protein</fullName>
    </submittedName>
</protein>
<reference evidence="2" key="1">
    <citation type="submission" date="2017-01" db="EMBL/GenBank/DDBJ databases">
        <title>Comparative genomics of anhydrobiosis in the tardigrade Hypsibius dujardini.</title>
        <authorList>
            <person name="Yoshida Y."/>
            <person name="Koutsovoulos G."/>
            <person name="Laetsch D."/>
            <person name="Stevens L."/>
            <person name="Kumar S."/>
            <person name="Horikawa D."/>
            <person name="Ishino K."/>
            <person name="Komine S."/>
            <person name="Tomita M."/>
            <person name="Blaxter M."/>
            <person name="Arakawa K."/>
        </authorList>
    </citation>
    <scope>NUCLEOTIDE SEQUENCE [LARGE SCALE GENOMIC DNA]</scope>
    <source>
        <strain evidence="2">Z151</strain>
    </source>
</reference>
<dbReference type="EMBL" id="MTYJ01000247">
    <property type="protein sequence ID" value="OWA52000.1"/>
    <property type="molecule type" value="Genomic_DNA"/>
</dbReference>
<organism evidence="1 2">
    <name type="scientific">Hypsibius exemplaris</name>
    <name type="common">Freshwater tardigrade</name>
    <dbReference type="NCBI Taxonomy" id="2072580"/>
    <lineage>
        <taxon>Eukaryota</taxon>
        <taxon>Metazoa</taxon>
        <taxon>Ecdysozoa</taxon>
        <taxon>Tardigrada</taxon>
        <taxon>Eutardigrada</taxon>
        <taxon>Parachela</taxon>
        <taxon>Hypsibioidea</taxon>
        <taxon>Hypsibiidae</taxon>
        <taxon>Hypsibius</taxon>
    </lineage>
</organism>
<sequence length="140" mass="15588">MEWATLESDLLDRSQSSRRNTACRSADLAKISAICSLLDEVDKIKTKQNGADGLSWKRNEHFTELLQWIAAMDGADVSRVAIRQSVDKGFGFTQRKMRRLLGRCSGSPGCCITPSETSSFVIGQCISSLTLPDNLKWWES</sequence>
<gene>
    <name evidence="1" type="ORF">BV898_16456</name>
</gene>
<proteinExistence type="predicted"/>
<name>A0A9X6NDQ1_HYPEX</name>
<accession>A0A9X6NDQ1</accession>
<dbReference type="Proteomes" id="UP000192578">
    <property type="component" value="Unassembled WGS sequence"/>
</dbReference>
<dbReference type="OrthoDB" id="441812at2759"/>
<evidence type="ECO:0000313" key="1">
    <source>
        <dbReference type="EMBL" id="OWA52000.1"/>
    </source>
</evidence>
<keyword evidence="2" id="KW-1185">Reference proteome</keyword>
<comment type="caution">
    <text evidence="1">The sequence shown here is derived from an EMBL/GenBank/DDBJ whole genome shotgun (WGS) entry which is preliminary data.</text>
</comment>